<gene>
    <name evidence="2" type="ORF">F3D66_17245</name>
</gene>
<dbReference type="RefSeq" id="WP_128567862.1">
    <property type="nucleotide sequence ID" value="NZ_CAKJYT010000017.1"/>
</dbReference>
<evidence type="ECO:0000313" key="3">
    <source>
        <dbReference type="Proteomes" id="UP000473905"/>
    </source>
</evidence>
<evidence type="ECO:0000256" key="1">
    <source>
        <dbReference type="SAM" id="Phobius"/>
    </source>
</evidence>
<feature type="transmembrane region" description="Helical" evidence="1">
    <location>
        <begin position="103"/>
        <end position="122"/>
    </location>
</feature>
<accession>A0A6L3FWG1</accession>
<organism evidence="2 3">
    <name type="scientific">Bacteroides ovatus</name>
    <dbReference type="NCBI Taxonomy" id="28116"/>
    <lineage>
        <taxon>Bacteria</taxon>
        <taxon>Pseudomonadati</taxon>
        <taxon>Bacteroidota</taxon>
        <taxon>Bacteroidia</taxon>
        <taxon>Bacteroidales</taxon>
        <taxon>Bacteroidaceae</taxon>
        <taxon>Bacteroides</taxon>
    </lineage>
</organism>
<evidence type="ECO:0000313" key="2">
    <source>
        <dbReference type="EMBL" id="KAA4094876.1"/>
    </source>
</evidence>
<dbReference type="AlphaFoldDB" id="A0A6L3FWG1"/>
<dbReference type="EMBL" id="VWKB01000024">
    <property type="protein sequence ID" value="KAA4094876.1"/>
    <property type="molecule type" value="Genomic_DNA"/>
</dbReference>
<sequence>MTIPFQNLLDLPEGAGYRHRDGRASVDIRRQGDSLAVTGHCDSLMRRCLFYEEEVFRRQVREDSLLQTVEFYKQELVRIRSETEQDITEVKTEFKQRFNPVKISLIAFIAGMASGIVLTVLIKRRLYEK</sequence>
<reference evidence="2 3" key="1">
    <citation type="journal article" date="2019" name="Nat. Med.">
        <title>A library of human gut bacterial isolates paired with longitudinal multiomics data enables mechanistic microbiome research.</title>
        <authorList>
            <person name="Poyet M."/>
            <person name="Groussin M."/>
            <person name="Gibbons S.M."/>
            <person name="Avila-Pacheco J."/>
            <person name="Jiang X."/>
            <person name="Kearney S.M."/>
            <person name="Perrotta A.R."/>
            <person name="Berdy B."/>
            <person name="Zhao S."/>
            <person name="Lieberman T.D."/>
            <person name="Swanson P.K."/>
            <person name="Smith M."/>
            <person name="Roesemann S."/>
            <person name="Alexander J.E."/>
            <person name="Rich S.A."/>
            <person name="Livny J."/>
            <person name="Vlamakis H."/>
            <person name="Clish C."/>
            <person name="Bullock K."/>
            <person name="Deik A."/>
            <person name="Scott J."/>
            <person name="Pierce K.A."/>
            <person name="Xavier R.J."/>
            <person name="Alm E.J."/>
        </authorList>
    </citation>
    <scope>NUCLEOTIDE SEQUENCE [LARGE SCALE GENOMIC DNA]</scope>
    <source>
        <strain evidence="2 3">BIOML-A134</strain>
    </source>
</reference>
<comment type="caution">
    <text evidence="2">The sequence shown here is derived from an EMBL/GenBank/DDBJ whole genome shotgun (WGS) entry which is preliminary data.</text>
</comment>
<protein>
    <submittedName>
        <fullName evidence="2">Uncharacterized protein</fullName>
    </submittedName>
</protein>
<proteinExistence type="predicted"/>
<name>A0A6L3FWG1_BACOV</name>
<keyword evidence="1" id="KW-0812">Transmembrane</keyword>
<keyword evidence="3" id="KW-1185">Reference proteome</keyword>
<keyword evidence="1" id="KW-1133">Transmembrane helix</keyword>
<keyword evidence="1" id="KW-0472">Membrane</keyword>
<dbReference type="Proteomes" id="UP000473905">
    <property type="component" value="Unassembled WGS sequence"/>
</dbReference>